<proteinExistence type="inferred from homology"/>
<dbReference type="PANTHER" id="PTHR12964">
    <property type="entry name" value="NADH-UBIQUINONE OXIDOREDUCTASE B14 SUBUNIT"/>
    <property type="match status" value="1"/>
</dbReference>
<comment type="subcellular location">
    <subcellularLocation>
        <location evidence="1">Mitochondrion inner membrane</location>
        <topology evidence="1">Peripheral membrane protein</topology>
        <orientation evidence="1">Matrix side</orientation>
    </subcellularLocation>
</comment>
<dbReference type="GO" id="GO:0006979">
    <property type="term" value="P:response to oxidative stress"/>
    <property type="evidence" value="ECO:0007669"/>
    <property type="project" value="TreeGrafter"/>
</dbReference>
<dbReference type="InterPro" id="IPR016488">
    <property type="entry name" value="NADH_Ub_cplx-1_asu_su-6"/>
</dbReference>
<dbReference type="STRING" id="177199.A0A420Y6M2"/>
<sequence length="144" mass="16862">MAISPTQFAVKTRQSANWGDAKTRALHIYRAWIRAVRLPVSGENRMELTQSCLVQAPEIQTMYSVPLPVSALRTRIRQEFERHRNVNKLDVTDVLITKATIDYQETMNYWRQATHIMSYFKEENFRGDKRLPKNFITGFLDGRN</sequence>
<gene>
    <name evidence="9" type="ORF">DL546_000665</name>
</gene>
<dbReference type="InterPro" id="IPR045299">
    <property type="entry name" value="Complex1_LYR_NDUFA6_LYRM6"/>
</dbReference>
<dbReference type="Pfam" id="PF13233">
    <property type="entry name" value="Complex1_LYR_2"/>
    <property type="match status" value="1"/>
</dbReference>
<dbReference type="PANTHER" id="PTHR12964:SF0">
    <property type="entry name" value="NADH DEHYDROGENASE [UBIQUINONE] 1 ALPHA SUBCOMPLEX SUBUNIT 6"/>
    <property type="match status" value="1"/>
</dbReference>
<keyword evidence="4" id="KW-0679">Respiratory chain</keyword>
<evidence type="ECO:0000256" key="4">
    <source>
        <dbReference type="ARBA" id="ARBA00022660"/>
    </source>
</evidence>
<keyword evidence="5" id="KW-0999">Mitochondrion inner membrane</keyword>
<keyword evidence="10" id="KW-1185">Reference proteome</keyword>
<evidence type="ECO:0000256" key="5">
    <source>
        <dbReference type="ARBA" id="ARBA00022792"/>
    </source>
</evidence>
<evidence type="ECO:0000256" key="2">
    <source>
        <dbReference type="ARBA" id="ARBA00009508"/>
    </source>
</evidence>
<reference evidence="9 10" key="1">
    <citation type="submission" date="2018-08" db="EMBL/GenBank/DDBJ databases">
        <title>Draft genome of the lignicolous fungus Coniochaeta pulveracea.</title>
        <authorList>
            <person name="Borstlap C.J."/>
            <person name="De Witt R.N."/>
            <person name="Botha A."/>
            <person name="Volschenk H."/>
        </authorList>
    </citation>
    <scope>NUCLEOTIDE SEQUENCE [LARGE SCALE GENOMIC DNA]</scope>
    <source>
        <strain evidence="9 10">CAB683</strain>
    </source>
</reference>
<organism evidence="9 10">
    <name type="scientific">Coniochaeta pulveracea</name>
    <dbReference type="NCBI Taxonomy" id="177199"/>
    <lineage>
        <taxon>Eukaryota</taxon>
        <taxon>Fungi</taxon>
        <taxon>Dikarya</taxon>
        <taxon>Ascomycota</taxon>
        <taxon>Pezizomycotina</taxon>
        <taxon>Sordariomycetes</taxon>
        <taxon>Sordariomycetidae</taxon>
        <taxon>Coniochaetales</taxon>
        <taxon>Coniochaetaceae</taxon>
        <taxon>Coniochaeta</taxon>
    </lineage>
</organism>
<dbReference type="OrthoDB" id="14535at2759"/>
<protein>
    <submittedName>
        <fullName evidence="9">Uncharacterized protein</fullName>
    </submittedName>
</protein>
<evidence type="ECO:0000256" key="8">
    <source>
        <dbReference type="ARBA" id="ARBA00023136"/>
    </source>
</evidence>
<comment type="caution">
    <text evidence="9">The sequence shown here is derived from an EMBL/GenBank/DDBJ whole genome shotgun (WGS) entry which is preliminary data.</text>
</comment>
<dbReference type="CDD" id="cd20266">
    <property type="entry name" value="Complex1_LYR_NDUFA6_LYRM6"/>
    <property type="match status" value="1"/>
</dbReference>
<dbReference type="Proteomes" id="UP000275385">
    <property type="component" value="Unassembled WGS sequence"/>
</dbReference>
<dbReference type="GO" id="GO:0005743">
    <property type="term" value="C:mitochondrial inner membrane"/>
    <property type="evidence" value="ECO:0007669"/>
    <property type="project" value="UniProtKB-SubCell"/>
</dbReference>
<evidence type="ECO:0000256" key="3">
    <source>
        <dbReference type="ARBA" id="ARBA00022448"/>
    </source>
</evidence>
<keyword evidence="3" id="KW-0813">Transport</keyword>
<evidence type="ECO:0000256" key="6">
    <source>
        <dbReference type="ARBA" id="ARBA00022982"/>
    </source>
</evidence>
<accession>A0A420Y6M2</accession>
<keyword evidence="8" id="KW-0472">Membrane</keyword>
<evidence type="ECO:0000256" key="1">
    <source>
        <dbReference type="ARBA" id="ARBA00004443"/>
    </source>
</evidence>
<comment type="similarity">
    <text evidence="2">Belongs to the complex I LYR family.</text>
</comment>
<keyword evidence="7" id="KW-0496">Mitochondrion</keyword>
<name>A0A420Y6M2_9PEZI</name>
<keyword evidence="6" id="KW-0249">Electron transport</keyword>
<evidence type="ECO:0000256" key="7">
    <source>
        <dbReference type="ARBA" id="ARBA00023128"/>
    </source>
</evidence>
<dbReference type="AlphaFoldDB" id="A0A420Y6M2"/>
<evidence type="ECO:0000313" key="9">
    <source>
        <dbReference type="EMBL" id="RKU43539.1"/>
    </source>
</evidence>
<evidence type="ECO:0000313" key="10">
    <source>
        <dbReference type="Proteomes" id="UP000275385"/>
    </source>
</evidence>
<dbReference type="EMBL" id="QVQW01000041">
    <property type="protein sequence ID" value="RKU43539.1"/>
    <property type="molecule type" value="Genomic_DNA"/>
</dbReference>
<dbReference type="GO" id="GO:0045271">
    <property type="term" value="C:respiratory chain complex I"/>
    <property type="evidence" value="ECO:0007669"/>
    <property type="project" value="InterPro"/>
</dbReference>
<dbReference type="PIRSF" id="PIRSF006643">
    <property type="entry name" value="NDUA6"/>
    <property type="match status" value="1"/>
</dbReference>